<feature type="compositionally biased region" description="Pro residues" evidence="2">
    <location>
        <begin position="1137"/>
        <end position="1148"/>
    </location>
</feature>
<dbReference type="EMBL" id="CADEPI010000046">
    <property type="protein sequence ID" value="CAB3369606.1"/>
    <property type="molecule type" value="Genomic_DNA"/>
</dbReference>
<evidence type="ECO:0000313" key="5">
    <source>
        <dbReference type="Proteomes" id="UP000494165"/>
    </source>
</evidence>
<sequence length="1204" mass="126722">MAEPMRESPLQDSSHRGKVADPCKKLLSSSAAAKQQQQGGARGGADPATAAAAPAASNNFDDDNEWDIGIGNLIIDLDADIEKTLTVKQGNHNNNMASTGSSSAAVGAKGKVAATSAATAAGVEHSATVDKGLKMKIKRTKPGTKEAKHEIVKAPTVDPSGVATAPAAAPPPPAATPTSDSAGKAAKHTGGDWLWGGGQSAVVVGGSPRPPSAAPALQDWRVVPPPSKKLKTTPAVSCTTNGVSDAKVDVSDVCVGTSVGTITEPDCLGPCEPGTSVTLEGIVWNETEGGVLVVNVTWRGKTYVGTLLDCTKHDWAPPRFCDSPTDDLDARAPKGRGKRGRGSFSSPANDLSNFTETRSSVHSKLRNGAKGRRGAAGSPAPPSVPVFPRPDTNNKRKGRPSETEDSNGGAAAGKRSRSGSRGPPVSPPASPVLLECPEPNCSKKYKHINGLKYHQSHAHGAAEEELDSKDAINLSENDESNAEVPSVPPSPSPEKSSPKVEIKKECTPEPQVPSPVPAEPEKEVLVFSEEQPVVPPVAVPFAIAAKPAVAPAVVPRTSAVLNVPTPPKLLQPTVASAEPKLGDKYKVKIPTPVQRPPATPITTIKAVQPLPAAAAAPAAVKDKQEKQLQQQQPKSPVMPANLTPKKKTLRKSPTGSPQPEQQLNGLVFPIEPAPASPLPLTQQASEGREEVQSPAYSDISDDAAPIDAEVKSPPKGGDKKADGQTPISGYGMYPYYGQTPYLPVNAVPVAATTPADGKGKEDKESSKLDKDKKEEFVAAGKPGTTSVQPAQTAPHYYPPFGYYPYNIDTTGYPIAAVMVDKYVDDKEIKIKEEKVEKEGAKQGQGVNKLVKSEVKDKQSENHQILKESIELKSQMGEKKFFSPFYAYERETDLQSMRRYYSGQPDKRKDVQPLDATVNKDASGNKSSKSTSKPPVAAKEDKSEKKQESEKSSSKQEGVKPTMETQGPPPPTNSYAYFNPNYMQSAHYSTLPFDPNHPVYRGMSPMLVPGPYGATPYLHPPMRYPGPEDLSRGPPPAAPTKTLDMLQHHPSQYAYSSHKIHELQERALKSPTPGAKTPSNPTPPSAGGPPPSSVPGGPIATAPGRSGPPRPSSGGATTPSGASTTKIAPPAAGDKDPLAPPPMRSPPPQRHVHTHHHTHVGLGYPILPGQYPSPYGVKKTAVLATQQAAAASIVNPVYPSASTPK</sequence>
<feature type="compositionally biased region" description="Low complexity" evidence="2">
    <location>
        <begin position="1093"/>
        <end position="1104"/>
    </location>
</feature>
<evidence type="ECO:0000256" key="1">
    <source>
        <dbReference type="PROSITE-ProRule" id="PRU00042"/>
    </source>
</evidence>
<evidence type="ECO:0000259" key="3">
    <source>
        <dbReference type="PROSITE" id="PS50157"/>
    </source>
</evidence>
<feature type="compositionally biased region" description="Basic residues" evidence="2">
    <location>
        <begin position="1149"/>
        <end position="1158"/>
    </location>
</feature>
<comment type="caution">
    <text evidence="4">The sequence shown here is derived from an EMBL/GenBank/DDBJ whole genome shotgun (WGS) entry which is preliminary data.</text>
</comment>
<dbReference type="PROSITE" id="PS00028">
    <property type="entry name" value="ZINC_FINGER_C2H2_1"/>
    <property type="match status" value="1"/>
</dbReference>
<evidence type="ECO:0000256" key="2">
    <source>
        <dbReference type="SAM" id="MobiDB-lite"/>
    </source>
</evidence>
<proteinExistence type="predicted"/>
<dbReference type="GO" id="GO:0006357">
    <property type="term" value="P:regulation of transcription by RNA polymerase II"/>
    <property type="evidence" value="ECO:0007669"/>
    <property type="project" value="TreeGrafter"/>
</dbReference>
<reference evidence="4 5" key="1">
    <citation type="submission" date="2020-04" db="EMBL/GenBank/DDBJ databases">
        <authorList>
            <person name="Alioto T."/>
            <person name="Alioto T."/>
            <person name="Gomez Garrido J."/>
        </authorList>
    </citation>
    <scope>NUCLEOTIDE SEQUENCE [LARGE SCALE GENOMIC DNA]</scope>
</reference>
<feature type="compositionally biased region" description="Polar residues" evidence="2">
    <location>
        <begin position="651"/>
        <end position="664"/>
    </location>
</feature>
<feature type="compositionally biased region" description="Basic and acidic residues" evidence="2">
    <location>
        <begin position="13"/>
        <end position="24"/>
    </location>
</feature>
<keyword evidence="5" id="KW-1185">Reference proteome</keyword>
<dbReference type="PANTHER" id="PTHR21564:SF5">
    <property type="entry name" value="SCRIBBLER, ISOFORM J"/>
    <property type="match status" value="1"/>
</dbReference>
<feature type="compositionally biased region" description="Low complexity" evidence="2">
    <location>
        <begin position="31"/>
        <end position="56"/>
    </location>
</feature>
<accession>A0A8S1CCY6</accession>
<feature type="compositionally biased region" description="Low complexity" evidence="2">
    <location>
        <begin position="408"/>
        <end position="423"/>
    </location>
</feature>
<feature type="region of interest" description="Disordered" evidence="2">
    <location>
        <begin position="157"/>
        <end position="199"/>
    </location>
</feature>
<dbReference type="OrthoDB" id="5863628at2759"/>
<feature type="compositionally biased region" description="Basic and acidic residues" evidence="2">
    <location>
        <begin position="708"/>
        <end position="722"/>
    </location>
</feature>
<feature type="region of interest" description="Disordered" evidence="2">
    <location>
        <begin position="612"/>
        <end position="729"/>
    </location>
</feature>
<keyword evidence="1" id="KW-0862">Zinc</keyword>
<feature type="region of interest" description="Disordered" evidence="2">
    <location>
        <begin position="319"/>
        <end position="441"/>
    </location>
</feature>
<evidence type="ECO:0000313" key="4">
    <source>
        <dbReference type="EMBL" id="CAB3369606.1"/>
    </source>
</evidence>
<dbReference type="InterPro" id="IPR013087">
    <property type="entry name" value="Znf_C2H2_type"/>
</dbReference>
<protein>
    <recommendedName>
        <fullName evidence="3">C2H2-type domain-containing protein</fullName>
    </recommendedName>
</protein>
<feature type="compositionally biased region" description="Polar residues" evidence="2">
    <location>
        <begin position="343"/>
        <end position="360"/>
    </location>
</feature>
<feature type="compositionally biased region" description="Pro residues" evidence="2">
    <location>
        <begin position="1079"/>
        <end position="1092"/>
    </location>
</feature>
<feature type="compositionally biased region" description="Low complexity" evidence="2">
    <location>
        <begin position="693"/>
        <end position="707"/>
    </location>
</feature>
<organism evidence="4 5">
    <name type="scientific">Cloeon dipterum</name>
    <dbReference type="NCBI Taxonomy" id="197152"/>
    <lineage>
        <taxon>Eukaryota</taxon>
        <taxon>Metazoa</taxon>
        <taxon>Ecdysozoa</taxon>
        <taxon>Arthropoda</taxon>
        <taxon>Hexapoda</taxon>
        <taxon>Insecta</taxon>
        <taxon>Pterygota</taxon>
        <taxon>Palaeoptera</taxon>
        <taxon>Ephemeroptera</taxon>
        <taxon>Pisciforma</taxon>
        <taxon>Baetidae</taxon>
        <taxon>Cloeon</taxon>
    </lineage>
</organism>
<dbReference type="GO" id="GO:0005634">
    <property type="term" value="C:nucleus"/>
    <property type="evidence" value="ECO:0007669"/>
    <property type="project" value="TreeGrafter"/>
</dbReference>
<feature type="compositionally biased region" description="Basic residues" evidence="2">
    <location>
        <begin position="361"/>
        <end position="373"/>
    </location>
</feature>
<gene>
    <name evidence="4" type="ORF">CLODIP_2_CD02636</name>
</gene>
<feature type="domain" description="C2H2-type" evidence="3">
    <location>
        <begin position="434"/>
        <end position="464"/>
    </location>
</feature>
<feature type="compositionally biased region" description="Low complexity" evidence="2">
    <location>
        <begin position="1111"/>
        <end position="1124"/>
    </location>
</feature>
<feature type="region of interest" description="Disordered" evidence="2">
    <location>
        <begin position="751"/>
        <end position="792"/>
    </location>
</feature>
<dbReference type="InterPro" id="IPR040010">
    <property type="entry name" value="ZN608/ZN609"/>
</dbReference>
<feature type="compositionally biased region" description="Basic and acidic residues" evidence="2">
    <location>
        <begin position="496"/>
        <end position="507"/>
    </location>
</feature>
<feature type="region of interest" description="Disordered" evidence="2">
    <location>
        <begin position="1"/>
        <end position="63"/>
    </location>
</feature>
<name>A0A8S1CCY6_9INSE</name>
<feature type="compositionally biased region" description="Pro residues" evidence="2">
    <location>
        <begin position="379"/>
        <end position="388"/>
    </location>
</feature>
<feature type="region of interest" description="Disordered" evidence="2">
    <location>
        <begin position="896"/>
        <end position="978"/>
    </location>
</feature>
<dbReference type="GO" id="GO:0008270">
    <property type="term" value="F:zinc ion binding"/>
    <property type="evidence" value="ECO:0007669"/>
    <property type="project" value="UniProtKB-KW"/>
</dbReference>
<keyword evidence="1" id="KW-0863">Zinc-finger</keyword>
<dbReference type="PANTHER" id="PTHR21564">
    <property type="entry name" value="BRAKELESS PROTEIN"/>
    <property type="match status" value="1"/>
</dbReference>
<feature type="region of interest" description="Disordered" evidence="2">
    <location>
        <begin position="1018"/>
        <end position="1164"/>
    </location>
</feature>
<feature type="compositionally biased region" description="Basic and acidic residues" evidence="2">
    <location>
        <begin position="937"/>
        <end position="957"/>
    </location>
</feature>
<dbReference type="AlphaFoldDB" id="A0A8S1CCY6"/>
<keyword evidence="1" id="KW-0479">Metal-binding</keyword>
<feature type="compositionally biased region" description="Basic and acidic residues" evidence="2">
    <location>
        <begin position="757"/>
        <end position="776"/>
    </location>
</feature>
<feature type="region of interest" description="Disordered" evidence="2">
    <location>
        <begin position="455"/>
        <end position="518"/>
    </location>
</feature>
<dbReference type="Proteomes" id="UP000494165">
    <property type="component" value="Unassembled WGS sequence"/>
</dbReference>
<feature type="compositionally biased region" description="Basic and acidic residues" evidence="2">
    <location>
        <begin position="1058"/>
        <end position="1067"/>
    </location>
</feature>
<dbReference type="PROSITE" id="PS50157">
    <property type="entry name" value="ZINC_FINGER_C2H2_2"/>
    <property type="match status" value="1"/>
</dbReference>
<feature type="compositionally biased region" description="Polar residues" evidence="2">
    <location>
        <begin position="919"/>
        <end position="932"/>
    </location>
</feature>